<feature type="domain" description="Tyrosinase copper-binding" evidence="4">
    <location>
        <begin position="238"/>
        <end position="249"/>
    </location>
</feature>
<feature type="signal peptide" evidence="3">
    <location>
        <begin position="1"/>
        <end position="20"/>
    </location>
</feature>
<evidence type="ECO:0000259" key="4">
    <source>
        <dbReference type="PROSITE" id="PS00498"/>
    </source>
</evidence>
<dbReference type="PANTHER" id="PTHR11474">
    <property type="entry name" value="TYROSINASE FAMILY MEMBER"/>
    <property type="match status" value="1"/>
</dbReference>
<sequence length="392" mass="44299">MHRVLCLVIALVAMTPPCDLQLPSLMGQPQIMDSMRLANILMERPVDGPSIRKECRMLNSTDFQKIVDAINRAKLDTRVRPNVHDAYSYLHAHPEVNKGAHGGPAFLPYHRVFIFLYEKLLRIYDRTISLCYWDTTVEPENMLWSSAWTPELFGNVQGQVTTGFARNWITPINPLERAGAVQGRPMNDEDVKVVLSKSRLGEISMPAASVNANVELMHNFVHTYVGGIMGQVETAAYDPIFWFHHTYIDCLYERFRDQQKKLGVQPMRDWPAEHGDSAHAPFAPMRLGSLRNIDGAQEFFSKEIVRCEPLPACTEDSQCGTYLRCDKARRKCISDTMRPPEQAGGVWSSVDNIVGSFWRNRLASINNPLTGSSFGLGSLFQQPEMFRFSSSG</sequence>
<evidence type="ECO:0000256" key="1">
    <source>
        <dbReference type="ARBA" id="ARBA00022723"/>
    </source>
</evidence>
<feature type="chain" id="PRO_5025572610" evidence="3">
    <location>
        <begin position="21"/>
        <end position="392"/>
    </location>
</feature>
<dbReference type="PROSITE" id="PS00498">
    <property type="entry name" value="TYROSINASE_2"/>
    <property type="match status" value="1"/>
</dbReference>
<evidence type="ECO:0000313" key="5">
    <source>
        <dbReference type="EMBL" id="QHF16624.1"/>
    </source>
</evidence>
<dbReference type="InterPro" id="IPR002227">
    <property type="entry name" value="Tyrosinase_Cu-bd"/>
</dbReference>
<proteinExistence type="evidence at transcript level"/>
<dbReference type="InterPro" id="IPR008922">
    <property type="entry name" value="Di-copper_centre_dom_sf"/>
</dbReference>
<dbReference type="PRINTS" id="PR00092">
    <property type="entry name" value="TYROSINASE"/>
</dbReference>
<reference evidence="5" key="1">
    <citation type="journal article" date="2019" name="Front. Zool.">
        <title>Eumelanin and pheomelanin pigmentation in mollusc shells may be less common than expected: insights from mass spectrometry.</title>
        <authorList>
            <person name="Affenzeller S."/>
            <person name="Wolkenstein K."/>
            <person name="Frauendorf H."/>
            <person name="Jackson D.J."/>
        </authorList>
    </citation>
    <scope>NUCLEOTIDE SEQUENCE</scope>
</reference>
<accession>A0A6B9QKL4</accession>
<dbReference type="Gene3D" id="1.10.1280.10">
    <property type="entry name" value="Di-copper center containing domain from catechol oxidase"/>
    <property type="match status" value="1"/>
</dbReference>
<dbReference type="EMBL" id="MN590237">
    <property type="protein sequence ID" value="QHF16624.1"/>
    <property type="molecule type" value="mRNA"/>
</dbReference>
<dbReference type="GO" id="GO:0016491">
    <property type="term" value="F:oxidoreductase activity"/>
    <property type="evidence" value="ECO:0007669"/>
    <property type="project" value="InterPro"/>
</dbReference>
<evidence type="ECO:0000256" key="3">
    <source>
        <dbReference type="SAM" id="SignalP"/>
    </source>
</evidence>
<gene>
    <name evidence="5" type="primary">TYRRP</name>
</gene>
<keyword evidence="2" id="KW-0186">Copper</keyword>
<dbReference type="GO" id="GO:0046872">
    <property type="term" value="F:metal ion binding"/>
    <property type="evidence" value="ECO:0007669"/>
    <property type="project" value="UniProtKB-KW"/>
</dbReference>
<dbReference type="PANTHER" id="PTHR11474:SF126">
    <property type="entry name" value="TYROSINASE-LIKE PROTEIN TYR-1-RELATED"/>
    <property type="match status" value="1"/>
</dbReference>
<dbReference type="AlphaFoldDB" id="A0A6B9QKL4"/>
<dbReference type="Pfam" id="PF00264">
    <property type="entry name" value="Tyrosinase"/>
    <property type="match status" value="1"/>
</dbReference>
<name>A0A6B9QKL4_CEPNE</name>
<dbReference type="InterPro" id="IPR050316">
    <property type="entry name" value="Tyrosinase/Hemocyanin"/>
</dbReference>
<keyword evidence="1" id="KW-0479">Metal-binding</keyword>
<organism evidence="5">
    <name type="scientific">Cepaea nemoralis</name>
    <name type="common">Banded wood snail</name>
    <dbReference type="NCBI Taxonomy" id="28835"/>
    <lineage>
        <taxon>Eukaryota</taxon>
        <taxon>Metazoa</taxon>
        <taxon>Spiralia</taxon>
        <taxon>Lophotrochozoa</taxon>
        <taxon>Mollusca</taxon>
        <taxon>Gastropoda</taxon>
        <taxon>Heterobranchia</taxon>
        <taxon>Euthyneura</taxon>
        <taxon>Panpulmonata</taxon>
        <taxon>Eupulmonata</taxon>
        <taxon>Stylommatophora</taxon>
        <taxon>Helicina</taxon>
        <taxon>Helicoidea</taxon>
        <taxon>Helicidae</taxon>
        <taxon>Cepaea</taxon>
    </lineage>
</organism>
<dbReference type="SUPFAM" id="SSF48056">
    <property type="entry name" value="Di-copper centre-containing domain"/>
    <property type="match status" value="1"/>
</dbReference>
<protein>
    <submittedName>
        <fullName evidence="5">Tyrosinase related protein</fullName>
    </submittedName>
</protein>
<keyword evidence="3" id="KW-0732">Signal</keyword>
<evidence type="ECO:0000256" key="2">
    <source>
        <dbReference type="ARBA" id="ARBA00023008"/>
    </source>
</evidence>